<dbReference type="Gene3D" id="3.90.1150.220">
    <property type="match status" value="1"/>
</dbReference>
<keyword evidence="1" id="KW-0833">Ubl conjugation pathway</keyword>
<proteinExistence type="inferred from homology"/>
<dbReference type="InterPro" id="IPR036388">
    <property type="entry name" value="WH-like_DNA-bd_sf"/>
</dbReference>
<keyword evidence="1" id="KW-0479">Metal-binding</keyword>
<comment type="similarity">
    <text evidence="1">Belongs to the NSE1 family.</text>
</comment>
<comment type="subunit">
    <text evidence="1">Component of the Smc5-Smc6 complex.</text>
</comment>
<feature type="region of interest" description="Disordered" evidence="2">
    <location>
        <begin position="1"/>
        <end position="32"/>
    </location>
</feature>
<keyword evidence="1" id="KW-0539">Nucleus</keyword>
<dbReference type="GO" id="GO:0030915">
    <property type="term" value="C:Smc5-Smc6 complex"/>
    <property type="evidence" value="ECO:0007669"/>
    <property type="project" value="UniProtKB-UniRule"/>
</dbReference>
<dbReference type="Pfam" id="PF07574">
    <property type="entry name" value="SMC_Nse1"/>
    <property type="match status" value="1"/>
</dbReference>
<gene>
    <name evidence="3" type="ORF">g.6305</name>
</gene>
<dbReference type="AlphaFoldDB" id="A0A1D2ABU7"/>
<evidence type="ECO:0000256" key="1">
    <source>
        <dbReference type="RuleBase" id="RU368018"/>
    </source>
</evidence>
<dbReference type="InterPro" id="IPR011513">
    <property type="entry name" value="Nse1"/>
</dbReference>
<comment type="catalytic activity">
    <reaction evidence="1">
        <text>S-ubiquitinyl-[E2 ubiquitin-conjugating enzyme]-L-cysteine + [acceptor protein]-L-lysine = [E2 ubiquitin-conjugating enzyme]-L-cysteine + N(6)-ubiquitinyl-[acceptor protein]-L-lysine.</text>
        <dbReference type="EC" id="2.3.2.27"/>
    </reaction>
</comment>
<evidence type="ECO:0000313" key="3">
    <source>
        <dbReference type="EMBL" id="JAT76551.1"/>
    </source>
</evidence>
<dbReference type="EC" id="2.3.2.27" evidence="1"/>
<accession>A0A1D2ABU7</accession>
<dbReference type="GO" id="GO:0008270">
    <property type="term" value="F:zinc ion binding"/>
    <property type="evidence" value="ECO:0007669"/>
    <property type="project" value="UniProtKB-KW"/>
</dbReference>
<protein>
    <recommendedName>
        <fullName evidence="1">Non-structural maintenance of chromosomes element 1 homolog</fullName>
        <ecNumber evidence="1">2.3.2.27</ecNumber>
    </recommendedName>
</protein>
<dbReference type="GO" id="GO:0000724">
    <property type="term" value="P:double-strand break repair via homologous recombination"/>
    <property type="evidence" value="ECO:0007669"/>
    <property type="project" value="TreeGrafter"/>
</dbReference>
<dbReference type="GO" id="GO:0005634">
    <property type="term" value="C:nucleus"/>
    <property type="evidence" value="ECO:0007669"/>
    <property type="project" value="UniProtKB-SubCell"/>
</dbReference>
<reference evidence="3" key="1">
    <citation type="submission" date="2015-08" db="EMBL/GenBank/DDBJ databases">
        <authorList>
            <person name="Babu N.S."/>
            <person name="Beckwith C.J."/>
            <person name="Beseler K.G."/>
            <person name="Brison A."/>
            <person name="Carone J.V."/>
            <person name="Caskin T.P."/>
            <person name="Diamond M."/>
            <person name="Durham M.E."/>
            <person name="Foxe J.M."/>
            <person name="Go M."/>
            <person name="Henderson B.A."/>
            <person name="Jones I.B."/>
            <person name="McGettigan J.A."/>
            <person name="Micheletti S.J."/>
            <person name="Nasrallah M.E."/>
            <person name="Ortiz D."/>
            <person name="Piller C.R."/>
            <person name="Privatt S.R."/>
            <person name="Schneider S.L."/>
            <person name="Sharp S."/>
            <person name="Smith T.C."/>
            <person name="Stanton J.D."/>
            <person name="Ullery H.E."/>
            <person name="Wilson R.J."/>
            <person name="Serrano M.G."/>
            <person name="Buck G."/>
            <person name="Lee V."/>
            <person name="Wang Y."/>
            <person name="Carvalho R."/>
            <person name="Voegtly L."/>
            <person name="Shi R."/>
            <person name="Duckworth R."/>
            <person name="Johnson A."/>
            <person name="Loviza R."/>
            <person name="Walstead R."/>
            <person name="Shah Z."/>
            <person name="Kiflezghi M."/>
            <person name="Wade K."/>
            <person name="Ball S.L."/>
            <person name="Bradley K.W."/>
            <person name="Asai D.J."/>
            <person name="Bowman C.A."/>
            <person name="Russell D.A."/>
            <person name="Pope W.H."/>
            <person name="Jacobs-Sera D."/>
            <person name="Hendrix R.W."/>
            <person name="Hatfull G.F."/>
        </authorList>
    </citation>
    <scope>NUCLEOTIDE SEQUENCE</scope>
</reference>
<keyword evidence="1" id="KW-0863">Zinc-finger</keyword>
<organism evidence="3">
    <name type="scientific">Auxenochlorella protothecoides</name>
    <name type="common">Green microalga</name>
    <name type="synonym">Chlorella protothecoides</name>
    <dbReference type="NCBI Taxonomy" id="3075"/>
    <lineage>
        <taxon>Eukaryota</taxon>
        <taxon>Viridiplantae</taxon>
        <taxon>Chlorophyta</taxon>
        <taxon>core chlorophytes</taxon>
        <taxon>Trebouxiophyceae</taxon>
        <taxon>Chlorellales</taxon>
        <taxon>Chlorellaceae</taxon>
        <taxon>Auxenochlorella</taxon>
    </lineage>
</organism>
<sequence length="245" mass="26948">MARLAGSSAPAMNAAGGSGTGRATPVEGPTPEQQSSVARFAFLQHVMQQGYILEKHAEALYRQLTLAEDDQRYFEFIAKINLDISFAGFELRRLLFTVDNQYYLGYVNRLADEQSKKAHPYSDKDGRPSLSHTSYFKHLIQQIAAASNHAEGPGYLTTGEALNMPLGGFGATQASQGGTVPQRLAVGEREASLQRFLEDGWLAEFPQVPGSFTLGVRTLLELPGWILEAEELPETTRQVLERCRA</sequence>
<comment type="subcellular location">
    <subcellularLocation>
        <location evidence="1">Nucleus</location>
    </subcellularLocation>
</comment>
<name>A0A1D2ABU7_AUXPR</name>
<dbReference type="PANTHER" id="PTHR20973:SF0">
    <property type="entry name" value="NON-STRUCTURAL MAINTENANCE OF CHROMOSOMES ELEMENT 1 HOMOLOG"/>
    <property type="match status" value="1"/>
</dbReference>
<dbReference type="EMBL" id="GDKF01002071">
    <property type="protein sequence ID" value="JAT76551.1"/>
    <property type="molecule type" value="Transcribed_RNA"/>
</dbReference>
<dbReference type="Gene3D" id="1.10.10.10">
    <property type="entry name" value="Winged helix-like DNA-binding domain superfamily/Winged helix DNA-binding domain"/>
    <property type="match status" value="1"/>
</dbReference>
<dbReference type="GO" id="GO:0061630">
    <property type="term" value="F:ubiquitin protein ligase activity"/>
    <property type="evidence" value="ECO:0007669"/>
    <property type="project" value="UniProtKB-EC"/>
</dbReference>
<keyword evidence="1" id="KW-0233">DNA recombination</keyword>
<dbReference type="PANTHER" id="PTHR20973">
    <property type="entry name" value="NON-SMC ELEMENT 1-RELATED"/>
    <property type="match status" value="1"/>
</dbReference>
<keyword evidence="1" id="KW-0808">Transferase</keyword>
<evidence type="ECO:0000256" key="2">
    <source>
        <dbReference type="SAM" id="MobiDB-lite"/>
    </source>
</evidence>
<keyword evidence="1" id="KW-0227">DNA damage</keyword>
<keyword evidence="1" id="KW-0862">Zinc</keyword>
<keyword evidence="1" id="KW-0234">DNA repair</keyword>